<organism evidence="2 3">
    <name type="scientific">Thanatephorus cucumeris (strain AG1-IA)</name>
    <name type="common">Rice sheath blight fungus</name>
    <name type="synonym">Rhizoctonia solani</name>
    <dbReference type="NCBI Taxonomy" id="983506"/>
    <lineage>
        <taxon>Eukaryota</taxon>
        <taxon>Fungi</taxon>
        <taxon>Dikarya</taxon>
        <taxon>Basidiomycota</taxon>
        <taxon>Agaricomycotina</taxon>
        <taxon>Agaricomycetes</taxon>
        <taxon>Cantharellales</taxon>
        <taxon>Ceratobasidiaceae</taxon>
        <taxon>Rhizoctonia</taxon>
        <taxon>Rhizoctonia solani AG-1</taxon>
    </lineage>
</organism>
<dbReference type="OrthoDB" id="1431934at2759"/>
<dbReference type="PANTHER" id="PTHR11685">
    <property type="entry name" value="RBR FAMILY RING FINGER AND IBR DOMAIN-CONTAINING"/>
    <property type="match status" value="1"/>
</dbReference>
<dbReference type="InterPro" id="IPR031127">
    <property type="entry name" value="E3_UB_ligase_RBR"/>
</dbReference>
<dbReference type="GO" id="GO:0004842">
    <property type="term" value="F:ubiquitin-protein transferase activity"/>
    <property type="evidence" value="ECO:0007669"/>
    <property type="project" value="InterPro"/>
</dbReference>
<name>L8WPU4_THACA</name>
<evidence type="ECO:0000313" key="3">
    <source>
        <dbReference type="Proteomes" id="UP000011668"/>
    </source>
</evidence>
<evidence type="ECO:0000313" key="2">
    <source>
        <dbReference type="EMBL" id="ELU38354.1"/>
    </source>
</evidence>
<proteinExistence type="predicted"/>
<dbReference type="Gene3D" id="3.30.40.10">
    <property type="entry name" value="Zinc/RING finger domain, C3HC4 (zinc finger)"/>
    <property type="match status" value="1"/>
</dbReference>
<dbReference type="EMBL" id="AFRT01002190">
    <property type="protein sequence ID" value="ELU38354.1"/>
    <property type="molecule type" value="Genomic_DNA"/>
</dbReference>
<dbReference type="SUPFAM" id="SSF57850">
    <property type="entry name" value="RING/U-box"/>
    <property type="match status" value="1"/>
</dbReference>
<sequence length="397" mass="43088">MLGYRAKYSTPQGQTPRDSDLHPRHRSLPPTASAQRHRTRDSVHCIHLAMANTIQFPTYHSRSPRRTHTTSGGSNWAHGFSSLGSPSTARRPTVVPAPRAISCTVCFDNDVRFPLASPTKRCTHKPNVCTDCLSGHIRSAVIDSGLTTVRCPSANCTSELVYEDVCSAAGDKAVIERILHADPASFIQMAVSNLRPSKDVLPTAYPEGVRQPMENHSGALTPVIDPFNAPIITCRRCGSKSCFQHDVIWHAGFTCSEYDAHHRPVNTNTADYLMRLKKLTVVTIWCAPAREGAGVNSVGPVSQITAQSAPTGTPITKRAALTGPAIIPPTISITIQTEQAVHTARSVARTLGPPLDPCPFGTLYCLWDSAQVRRLRCCLFIPAARARPGPRAGSYFL</sequence>
<keyword evidence="3" id="KW-1185">Reference proteome</keyword>
<feature type="region of interest" description="Disordered" evidence="1">
    <location>
        <begin position="57"/>
        <end position="93"/>
    </location>
</feature>
<feature type="region of interest" description="Disordered" evidence="1">
    <location>
        <begin position="1"/>
        <end position="40"/>
    </location>
</feature>
<accession>L8WPU4</accession>
<comment type="caution">
    <text evidence="2">The sequence shown here is derived from an EMBL/GenBank/DDBJ whole genome shotgun (WGS) entry which is preliminary data.</text>
</comment>
<protein>
    <submittedName>
        <fullName evidence="2">IBR domain-containing protein</fullName>
    </submittedName>
</protein>
<dbReference type="HOGENOM" id="CLU_694796_0_0_1"/>
<dbReference type="GO" id="GO:0016567">
    <property type="term" value="P:protein ubiquitination"/>
    <property type="evidence" value="ECO:0007669"/>
    <property type="project" value="InterPro"/>
</dbReference>
<dbReference type="AlphaFoldDB" id="L8WPU4"/>
<evidence type="ECO:0000256" key="1">
    <source>
        <dbReference type="SAM" id="MobiDB-lite"/>
    </source>
</evidence>
<dbReference type="Proteomes" id="UP000011668">
    <property type="component" value="Unassembled WGS sequence"/>
</dbReference>
<dbReference type="InterPro" id="IPR013083">
    <property type="entry name" value="Znf_RING/FYVE/PHD"/>
</dbReference>
<gene>
    <name evidence="2" type="ORF">AG1IA_07622</name>
</gene>
<dbReference type="STRING" id="983506.L8WPU4"/>
<dbReference type="CDD" id="cd20335">
    <property type="entry name" value="BRcat_RBR"/>
    <property type="match status" value="1"/>
</dbReference>
<reference evidence="2 3" key="1">
    <citation type="journal article" date="2013" name="Nat. Commun.">
        <title>The evolution and pathogenic mechanisms of the rice sheath blight pathogen.</title>
        <authorList>
            <person name="Zheng A."/>
            <person name="Lin R."/>
            <person name="Xu L."/>
            <person name="Qin P."/>
            <person name="Tang C."/>
            <person name="Ai P."/>
            <person name="Zhang D."/>
            <person name="Liu Y."/>
            <person name="Sun Z."/>
            <person name="Feng H."/>
            <person name="Wang Y."/>
            <person name="Chen Y."/>
            <person name="Liang X."/>
            <person name="Fu R."/>
            <person name="Li Q."/>
            <person name="Zhang J."/>
            <person name="Yu X."/>
            <person name="Xie Z."/>
            <person name="Ding L."/>
            <person name="Guan P."/>
            <person name="Tang J."/>
            <person name="Liang Y."/>
            <person name="Wang S."/>
            <person name="Deng Q."/>
            <person name="Li S."/>
            <person name="Zhu J."/>
            <person name="Wang L."/>
            <person name="Liu H."/>
            <person name="Li P."/>
        </authorList>
    </citation>
    <scope>NUCLEOTIDE SEQUENCE [LARGE SCALE GENOMIC DNA]</scope>
    <source>
        <strain evidence="3">AG-1 IA</strain>
    </source>
</reference>